<accession>A0ABD6AQR7</accession>
<evidence type="ECO:0000313" key="3">
    <source>
        <dbReference type="Proteomes" id="UP001597187"/>
    </source>
</evidence>
<evidence type="ECO:0000313" key="2">
    <source>
        <dbReference type="EMBL" id="MFD1511858.1"/>
    </source>
</evidence>
<gene>
    <name evidence="2" type="ORF">ACFSBT_01020</name>
</gene>
<organism evidence="2 3">
    <name type="scientific">Halomarina rubra</name>
    <dbReference type="NCBI Taxonomy" id="2071873"/>
    <lineage>
        <taxon>Archaea</taxon>
        <taxon>Methanobacteriati</taxon>
        <taxon>Methanobacteriota</taxon>
        <taxon>Stenosarchaea group</taxon>
        <taxon>Halobacteria</taxon>
        <taxon>Halobacteriales</taxon>
        <taxon>Natronomonadaceae</taxon>
        <taxon>Halomarina</taxon>
    </lineage>
</organism>
<keyword evidence="1" id="KW-0812">Transmembrane</keyword>
<reference evidence="2 3" key="1">
    <citation type="journal article" date="2019" name="Int. J. Syst. Evol. Microbiol.">
        <title>The Global Catalogue of Microorganisms (GCM) 10K type strain sequencing project: providing services to taxonomists for standard genome sequencing and annotation.</title>
        <authorList>
            <consortium name="The Broad Institute Genomics Platform"/>
            <consortium name="The Broad Institute Genome Sequencing Center for Infectious Disease"/>
            <person name="Wu L."/>
            <person name="Ma J."/>
        </authorList>
    </citation>
    <scope>NUCLEOTIDE SEQUENCE [LARGE SCALE GENOMIC DNA]</scope>
    <source>
        <strain evidence="2 3">CGMCC 1.12563</strain>
    </source>
</reference>
<dbReference type="Proteomes" id="UP001597187">
    <property type="component" value="Unassembled WGS sequence"/>
</dbReference>
<comment type="caution">
    <text evidence="2">The sequence shown here is derived from an EMBL/GenBank/DDBJ whole genome shotgun (WGS) entry which is preliminary data.</text>
</comment>
<keyword evidence="1" id="KW-0472">Membrane</keyword>
<keyword evidence="3" id="KW-1185">Reference proteome</keyword>
<evidence type="ECO:0000256" key="1">
    <source>
        <dbReference type="SAM" id="Phobius"/>
    </source>
</evidence>
<feature type="transmembrane region" description="Helical" evidence="1">
    <location>
        <begin position="124"/>
        <end position="147"/>
    </location>
</feature>
<dbReference type="EMBL" id="JBHUDC010000001">
    <property type="protein sequence ID" value="MFD1511858.1"/>
    <property type="molecule type" value="Genomic_DNA"/>
</dbReference>
<name>A0ABD6AQR7_9EURY</name>
<proteinExistence type="predicted"/>
<feature type="transmembrane region" description="Helical" evidence="1">
    <location>
        <begin position="159"/>
        <end position="186"/>
    </location>
</feature>
<sequence>MALAAVFQALQSGVLEALRLAVETATGPAGLLVIAVYSFLIAIVLPLPSEVVLAAPLNLGLGEWGTYAVIMLVSGLGKAAGSVVALRIGNEAKEYGPLIRALKRSRFDIISWSEKRTVEIARKWGYVGLAVALSIPFFPDTLSIYAFTVLEEDYVKFSIATFVGSVGRLVVWLAGAHAIAAGLTILG</sequence>
<dbReference type="RefSeq" id="WP_250871878.1">
    <property type="nucleotide sequence ID" value="NZ_JALXFV010000001.1"/>
</dbReference>
<dbReference type="AlphaFoldDB" id="A0ABD6AQR7"/>
<feature type="transmembrane region" description="Helical" evidence="1">
    <location>
        <begin position="27"/>
        <end position="47"/>
    </location>
</feature>
<keyword evidence="1" id="KW-1133">Transmembrane helix</keyword>
<protein>
    <submittedName>
        <fullName evidence="2">YqaA family protein</fullName>
    </submittedName>
</protein>